<proteinExistence type="predicted"/>
<evidence type="ECO:0000256" key="1">
    <source>
        <dbReference type="SAM" id="SignalP"/>
    </source>
</evidence>
<protein>
    <submittedName>
        <fullName evidence="2">Uncharacterized protein</fullName>
    </submittedName>
</protein>
<keyword evidence="1" id="KW-0732">Signal</keyword>
<gene>
    <name evidence="2" type="ORF">BDV96DRAFT_607978</name>
</gene>
<accession>A0A6A5YEP7</accession>
<keyword evidence="3" id="KW-1185">Reference proteome</keyword>
<feature type="signal peptide" evidence="1">
    <location>
        <begin position="1"/>
        <end position="26"/>
    </location>
</feature>
<organism evidence="2 3">
    <name type="scientific">Lophiotrema nucula</name>
    <dbReference type="NCBI Taxonomy" id="690887"/>
    <lineage>
        <taxon>Eukaryota</taxon>
        <taxon>Fungi</taxon>
        <taxon>Dikarya</taxon>
        <taxon>Ascomycota</taxon>
        <taxon>Pezizomycotina</taxon>
        <taxon>Dothideomycetes</taxon>
        <taxon>Pleosporomycetidae</taxon>
        <taxon>Pleosporales</taxon>
        <taxon>Lophiotremataceae</taxon>
        <taxon>Lophiotrema</taxon>
    </lineage>
</organism>
<evidence type="ECO:0000313" key="2">
    <source>
        <dbReference type="EMBL" id="KAF2105772.1"/>
    </source>
</evidence>
<dbReference type="AlphaFoldDB" id="A0A6A5YEP7"/>
<feature type="chain" id="PRO_5025467236" evidence="1">
    <location>
        <begin position="27"/>
        <end position="301"/>
    </location>
</feature>
<name>A0A6A5YEP7_9PLEO</name>
<sequence>MDGKCYRILNAVALSVSQLWLTLLLATSQPRHRICEEYSASQTYTLLLLAFASKAIMDSGTCKDMVILQVQGQAIEKAVEDYAQKQCGELCSRIMATLPRELRDLIYPYAWTIKNIFVGGFPGWLISGFEHCSGPEQRIFECQEDRYCRPDVVGPEIWPELIESWYRTRLFTLGSNTLAHEFLEQDRWSLGFSPKALIKDIYNPKSRFALHISCDWETSSYAHRMWILRQQLQTIIPILSKMKELGWKVNLSIIPNTLSPPSEQQRLTFVYETADSTPEQWLSYIEGLICAKRLGVDDWGY</sequence>
<dbReference type="Proteomes" id="UP000799770">
    <property type="component" value="Unassembled WGS sequence"/>
</dbReference>
<dbReference type="OrthoDB" id="3684889at2759"/>
<dbReference type="EMBL" id="ML977372">
    <property type="protein sequence ID" value="KAF2105772.1"/>
    <property type="molecule type" value="Genomic_DNA"/>
</dbReference>
<reference evidence="2" key="1">
    <citation type="journal article" date="2020" name="Stud. Mycol.">
        <title>101 Dothideomycetes genomes: a test case for predicting lifestyles and emergence of pathogens.</title>
        <authorList>
            <person name="Haridas S."/>
            <person name="Albert R."/>
            <person name="Binder M."/>
            <person name="Bloem J."/>
            <person name="Labutti K."/>
            <person name="Salamov A."/>
            <person name="Andreopoulos B."/>
            <person name="Baker S."/>
            <person name="Barry K."/>
            <person name="Bills G."/>
            <person name="Bluhm B."/>
            <person name="Cannon C."/>
            <person name="Castanera R."/>
            <person name="Culley D."/>
            <person name="Daum C."/>
            <person name="Ezra D."/>
            <person name="Gonzalez J."/>
            <person name="Henrissat B."/>
            <person name="Kuo A."/>
            <person name="Liang C."/>
            <person name="Lipzen A."/>
            <person name="Lutzoni F."/>
            <person name="Magnuson J."/>
            <person name="Mondo S."/>
            <person name="Nolan M."/>
            <person name="Ohm R."/>
            <person name="Pangilinan J."/>
            <person name="Park H.-J."/>
            <person name="Ramirez L."/>
            <person name="Alfaro M."/>
            <person name="Sun H."/>
            <person name="Tritt A."/>
            <person name="Yoshinaga Y."/>
            <person name="Zwiers L.-H."/>
            <person name="Turgeon B."/>
            <person name="Goodwin S."/>
            <person name="Spatafora J."/>
            <person name="Crous P."/>
            <person name="Grigoriev I."/>
        </authorList>
    </citation>
    <scope>NUCLEOTIDE SEQUENCE</scope>
    <source>
        <strain evidence="2">CBS 627.86</strain>
    </source>
</reference>
<evidence type="ECO:0000313" key="3">
    <source>
        <dbReference type="Proteomes" id="UP000799770"/>
    </source>
</evidence>